<sequence length="228" mass="25618">MTFNWSVIVKYWPRFSNGALLTLKYGIIAIIAATIWGVLIGAVSFRKPKVFGPVVKAYICFFRETPLLVQIYFLFYGVSRYVSVSAGVIGIVALVLNDGAFIAEIIRGGLQSIDVGQSEAAYALGFNKFQTMIYFLIPQAWKKVIDSVINMFSIIIKDTSMLMWITICELTYQCNQINNYSFNPITSYLVGGAIYLIFFMAVQGIRKLVYLWNGNKTAGTKKRGVNFI</sequence>
<keyword evidence="7 9" id="KW-1133">Transmembrane helix</keyword>
<evidence type="ECO:0000256" key="8">
    <source>
        <dbReference type="ARBA" id="ARBA00023136"/>
    </source>
</evidence>
<feature type="domain" description="ABC transmembrane type-1" evidence="10">
    <location>
        <begin position="19"/>
        <end position="206"/>
    </location>
</feature>
<gene>
    <name evidence="11" type="ORF">H9Q78_14335</name>
</gene>
<dbReference type="GO" id="GO:0022857">
    <property type="term" value="F:transmembrane transporter activity"/>
    <property type="evidence" value="ECO:0007669"/>
    <property type="project" value="InterPro"/>
</dbReference>
<evidence type="ECO:0000256" key="3">
    <source>
        <dbReference type="ARBA" id="ARBA00022448"/>
    </source>
</evidence>
<dbReference type="Pfam" id="PF00528">
    <property type="entry name" value="BPD_transp_1"/>
    <property type="match status" value="1"/>
</dbReference>
<dbReference type="InterPro" id="IPR000515">
    <property type="entry name" value="MetI-like"/>
</dbReference>
<dbReference type="KEGG" id="qdo:H9Q78_14335"/>
<feature type="transmembrane region" description="Helical" evidence="9">
    <location>
        <begin position="25"/>
        <end position="45"/>
    </location>
</feature>
<dbReference type="GO" id="GO:0043190">
    <property type="term" value="C:ATP-binding cassette (ABC) transporter complex"/>
    <property type="evidence" value="ECO:0007669"/>
    <property type="project" value="InterPro"/>
</dbReference>
<feature type="transmembrane region" description="Helical" evidence="9">
    <location>
        <begin position="81"/>
        <end position="103"/>
    </location>
</feature>
<proteinExistence type="inferred from homology"/>
<protein>
    <submittedName>
        <fullName evidence="11">Amino acid ABC transporter permease</fullName>
    </submittedName>
</protein>
<evidence type="ECO:0000256" key="2">
    <source>
        <dbReference type="ARBA" id="ARBA00010072"/>
    </source>
</evidence>
<keyword evidence="3 9" id="KW-0813">Transport</keyword>
<keyword evidence="12" id="KW-1185">Reference proteome</keyword>
<dbReference type="PROSITE" id="PS50928">
    <property type="entry name" value="ABC_TM1"/>
    <property type="match status" value="1"/>
</dbReference>
<dbReference type="GO" id="GO:0006865">
    <property type="term" value="P:amino acid transport"/>
    <property type="evidence" value="ECO:0007669"/>
    <property type="project" value="UniProtKB-KW"/>
</dbReference>
<evidence type="ECO:0000256" key="7">
    <source>
        <dbReference type="ARBA" id="ARBA00022989"/>
    </source>
</evidence>
<keyword evidence="8 9" id="KW-0472">Membrane</keyword>
<dbReference type="Proteomes" id="UP000515823">
    <property type="component" value="Chromosome"/>
</dbReference>
<evidence type="ECO:0000256" key="4">
    <source>
        <dbReference type="ARBA" id="ARBA00022475"/>
    </source>
</evidence>
<keyword evidence="5 9" id="KW-0812">Transmembrane</keyword>
<dbReference type="SUPFAM" id="SSF161098">
    <property type="entry name" value="MetI-like"/>
    <property type="match status" value="1"/>
</dbReference>
<evidence type="ECO:0000313" key="12">
    <source>
        <dbReference type="Proteomes" id="UP000515823"/>
    </source>
</evidence>
<reference evidence="11 12" key="1">
    <citation type="submission" date="2020-08" db="EMBL/GenBank/DDBJ databases">
        <authorList>
            <person name="Liu C."/>
            <person name="Sun Q."/>
        </authorList>
    </citation>
    <scope>NUCLEOTIDE SEQUENCE [LARGE SCALE GENOMIC DNA]</scope>
    <source>
        <strain evidence="11 12">NSJ-38</strain>
    </source>
</reference>
<evidence type="ECO:0000256" key="1">
    <source>
        <dbReference type="ARBA" id="ARBA00004651"/>
    </source>
</evidence>
<dbReference type="InterPro" id="IPR035906">
    <property type="entry name" value="MetI-like_sf"/>
</dbReference>
<dbReference type="EMBL" id="CP060634">
    <property type="protein sequence ID" value="QNM05583.1"/>
    <property type="molecule type" value="Genomic_DNA"/>
</dbReference>
<keyword evidence="4" id="KW-1003">Cell membrane</keyword>
<dbReference type="NCBIfam" id="TIGR01726">
    <property type="entry name" value="HEQRo_perm_3TM"/>
    <property type="match status" value="1"/>
</dbReference>
<organism evidence="11 12">
    <name type="scientific">Qiania dongpingensis</name>
    <dbReference type="NCBI Taxonomy" id="2763669"/>
    <lineage>
        <taxon>Bacteria</taxon>
        <taxon>Bacillati</taxon>
        <taxon>Bacillota</taxon>
        <taxon>Clostridia</taxon>
        <taxon>Lachnospirales</taxon>
        <taxon>Lachnospiraceae</taxon>
        <taxon>Qiania</taxon>
    </lineage>
</organism>
<dbReference type="PANTHER" id="PTHR30614:SF20">
    <property type="entry name" value="GLUTAMINE TRANSPORT SYSTEM PERMEASE PROTEIN GLNP"/>
    <property type="match status" value="1"/>
</dbReference>
<evidence type="ECO:0000259" key="10">
    <source>
        <dbReference type="PROSITE" id="PS50928"/>
    </source>
</evidence>
<dbReference type="InterPro" id="IPR010065">
    <property type="entry name" value="AA_ABC_transptr_permease_3TM"/>
</dbReference>
<dbReference type="PANTHER" id="PTHR30614">
    <property type="entry name" value="MEMBRANE COMPONENT OF AMINO ACID ABC TRANSPORTER"/>
    <property type="match status" value="1"/>
</dbReference>
<comment type="similarity">
    <text evidence="2">Belongs to the binding-protein-dependent transport system permease family. HisMQ subfamily.</text>
</comment>
<accession>A0A7G9G451</accession>
<dbReference type="Gene3D" id="1.10.3720.10">
    <property type="entry name" value="MetI-like"/>
    <property type="match status" value="1"/>
</dbReference>
<keyword evidence="6" id="KW-0029">Amino-acid transport</keyword>
<feature type="transmembrane region" description="Helical" evidence="9">
    <location>
        <begin position="185"/>
        <end position="202"/>
    </location>
</feature>
<dbReference type="InterPro" id="IPR043429">
    <property type="entry name" value="ArtM/GltK/GlnP/TcyL/YhdX-like"/>
</dbReference>
<dbReference type="AlphaFoldDB" id="A0A7G9G451"/>
<evidence type="ECO:0000313" key="11">
    <source>
        <dbReference type="EMBL" id="QNM05583.1"/>
    </source>
</evidence>
<evidence type="ECO:0000256" key="9">
    <source>
        <dbReference type="RuleBase" id="RU363032"/>
    </source>
</evidence>
<name>A0A7G9G451_9FIRM</name>
<dbReference type="RefSeq" id="WP_249302716.1">
    <property type="nucleotide sequence ID" value="NZ_CP060634.1"/>
</dbReference>
<evidence type="ECO:0000256" key="5">
    <source>
        <dbReference type="ARBA" id="ARBA00022692"/>
    </source>
</evidence>
<evidence type="ECO:0000256" key="6">
    <source>
        <dbReference type="ARBA" id="ARBA00022970"/>
    </source>
</evidence>
<comment type="subcellular location">
    <subcellularLocation>
        <location evidence="1 9">Cell membrane</location>
        <topology evidence="1 9">Multi-pass membrane protein</topology>
    </subcellularLocation>
</comment>
<dbReference type="CDD" id="cd06261">
    <property type="entry name" value="TM_PBP2"/>
    <property type="match status" value="1"/>
</dbReference>